<dbReference type="eggNOG" id="COG3291">
    <property type="taxonomic scope" value="Bacteria"/>
</dbReference>
<feature type="compositionally biased region" description="Low complexity" evidence="1">
    <location>
        <begin position="163"/>
        <end position="185"/>
    </location>
</feature>
<feature type="region of interest" description="Disordered" evidence="1">
    <location>
        <begin position="163"/>
        <end position="236"/>
    </location>
</feature>
<evidence type="ECO:0000256" key="2">
    <source>
        <dbReference type="SAM" id="Phobius"/>
    </source>
</evidence>
<sequence>MNCDISNYKDYLQVKKNYSANRFLQQTRSKKNEHPETENTTIFKRKSINLIAATLFFLFLAATGFSQTVTVHLTTSGTWICPAGVTSITVETWGAGGGGRTAGSNKGHVSGGGGGGAYAKSSITVVPGTSYPYTVTVGTGGTPNNNGGNTTITLNGVTTTAEGGKTSAATNTTSAGGNGGLASNSIGDITRNGGNGGTGNGNSSGSGSGGGGGGGSAAGSDGPGNNGGNGTSAGTGGTGGMTVASFGGAGGNGGSDNIGSNATVNYGGGGGGGGDRSTSGSGMNGGITLSYILPPPANDNCAGAIALTVNPATTCTTTTSGTTVAATQSQVSCAGTADDDVWYSFTATTTSHTITATPGTLSDIVLQVFSGACAGTVTGSLGCADVTSGATAETLTLTGLTAGNTYLIRIYSNSSGSNQGTFTLCITTPPTPPANDEPCSAISLTVNTTCTYTAYTNANATASAGVPAPSCSLYSGGDVWFSVVVPANGEVTVDTQTGGMTDSGMAWYTGTCGALTLLACDDDSSTNGNMSSITRTGLTPGTTIWIRIFEYGNNNNGTFGICASTSTPCTTPTAQPTTLALTHPSNGTISGSFTAASPASSNYLVVYNTSGTPPTVVNGTTYSVGGAITDGTVADIDTNTSFSVSGLLSNTTYYFFVYSYNNNSCSGGPLYLTTSPLTGNTTTPLFYCASTASDSSYYINNFSTTLGSTNITNNGSGYSVMGYGNFTGQTVTQQQFSSVNFSTTFTGGTFGFNIWVDWNNDGDFNDAGEKVYASGAYGSSFTGSFAVPGTASIGNHRMRIVADFLETDPTVCGSISSGETEDYTFTVTASAACTTPTAQPSALALTQPANGSINGSFTAASPAPTNYLVVYNTTGVAPSPANGTTYTAGGTVGAGNTVADIDNNTSFSLTGLTGGVTYYFFVYSYNTICTGGPLYLTTSPATGNAVVPFYYCTANNSSNTSYYISGVTSTGGTANISNTGTNFSAGGYIDYTATHFVSQYAGLNFNLTATHPSSTYGYTAWVDWNNDGDFSDSGESAITTGYLSSPASIGSVTIPTGTPAGNYRMRIRNAYMNNPAPACGNHAYGETEDYKVTCLGPLPCAGNPSAIAVTVTSSSTATVNWTAAVPAPDNGYQYYYSTNATAPTTGTPPSGSTGAGVTTANLTGLTSATTYHIWVRSDCGGGLGLGAWVGPITFYVPNCIVGTGLGTSALGCPSVVSGGLGLFGADPATITCSSASNCVDLEATYLPLGQTTSYTTEEIAYNPPYQFGCLENPVSVNVDDVWSPVITLPFNFCFYGSNYNQCLIGSNGVLSFDLTGNTSGGFSEWEFDANLPDTSLFKNTIFGVYQDIDPSKGGEVGWELITLNSGCRALVASWKDIPMFSSSCNSLLYTGMMVLYENTNIIEVYIQKKDVCSTWNYGNAIVGIQNSTGTIATVAPGRNGLDANWSVTNKAYRFVPSGASITSIKWYEGSGTTGPVVGTTDSINVCPTATTTYTAEVTYALCNGGTLKETEETTVTVSNSKVWNGSVDTDWNKTNNWTPAGIPTAVDCIIIPDTTNDPTISGTAYTGLGYSLVVNNGAVLTVNPNNNLSIVNTINIDAGGDIILEDDASLVQTNNVANTGTAHIKRTSAPMHRLDYSYWNTPVTAASAFPVGNLTSGTTLIYKYTPTVANGNGTWTRVGTATAMDPTYGIIARAPSSFPTTGPKQTHTVNFTGTPNNGNILIPIKKGNNANMNGTVPGNTTIILDADDEWNLIGNPYPSAIDIVSFLNLPANIPVVDGTVYLWTHNSPPSAAVVDPFYGNYAYNYTVSDYATVNDMGGTTTAGGTTPSQYIASGQSFFISADDAMPNGTTANATFNNSMRVLDNNSNFYRSENTANNSNARNFNKQRLWLNLSNNNGGFSQILVGYAEGATLNWDRGLDGEALAGNAVKLYSLGADKKLTIQGRPWPFVQDDLVPLGFKATAQGNYTIGIDHFDTEFNNSNIYLEDRLLNIIHDLKTTQYSFTSAAGDFDNRFVLRYTNSTLSNNDVTAFENSIVFYNDNKLNVKSTLEPIKAIAIYDVLGKILVQSSKVNANHFVAETLSPTQTALVVKVTLENNVVVSKKVIY</sequence>
<dbReference type="SMART" id="SM00060">
    <property type="entry name" value="FN3"/>
    <property type="match status" value="3"/>
</dbReference>
<protein>
    <recommendedName>
        <fullName evidence="3">Fibronectin type-III domain-containing protein</fullName>
    </recommendedName>
</protein>
<gene>
    <name evidence="4" type="ORF">FLJC2902T_07050</name>
</gene>
<name>V6SS83_9FLAO</name>
<feature type="transmembrane region" description="Helical" evidence="2">
    <location>
        <begin position="48"/>
        <end position="66"/>
    </location>
</feature>
<dbReference type="STRING" id="1341181.FLJC2902T_07050"/>
<dbReference type="PROSITE" id="PS50853">
    <property type="entry name" value="FN3"/>
    <property type="match status" value="1"/>
</dbReference>
<evidence type="ECO:0000259" key="3">
    <source>
        <dbReference type="PROSITE" id="PS50853"/>
    </source>
</evidence>
<feature type="compositionally biased region" description="Gly residues" evidence="1">
    <location>
        <begin position="193"/>
        <end position="236"/>
    </location>
</feature>
<dbReference type="InterPro" id="IPR049304">
    <property type="entry name" value="Gly_rich_dom"/>
</dbReference>
<dbReference type="PATRIC" id="fig|1341181.4.peg.699"/>
<evidence type="ECO:0000313" key="4">
    <source>
        <dbReference type="EMBL" id="ESU29309.1"/>
    </source>
</evidence>
<dbReference type="Gene3D" id="2.60.40.10">
    <property type="entry name" value="Immunoglobulins"/>
    <property type="match status" value="3"/>
</dbReference>
<evidence type="ECO:0000313" key="5">
    <source>
        <dbReference type="Proteomes" id="UP000018004"/>
    </source>
</evidence>
<dbReference type="Proteomes" id="UP000018004">
    <property type="component" value="Unassembled WGS sequence"/>
</dbReference>
<dbReference type="Pfam" id="PF23759">
    <property type="entry name" value="GBD_T9SS_assoc"/>
    <property type="match status" value="2"/>
</dbReference>
<keyword evidence="5" id="KW-1185">Reference proteome</keyword>
<dbReference type="InterPro" id="IPR013783">
    <property type="entry name" value="Ig-like_fold"/>
</dbReference>
<dbReference type="SUPFAM" id="SSF49265">
    <property type="entry name" value="Fibronectin type III"/>
    <property type="match status" value="2"/>
</dbReference>
<dbReference type="EMBL" id="AVGG01000002">
    <property type="protein sequence ID" value="ESU29309.1"/>
    <property type="molecule type" value="Genomic_DNA"/>
</dbReference>
<comment type="caution">
    <text evidence="4">The sequence shown here is derived from an EMBL/GenBank/DDBJ whole genome shotgun (WGS) entry which is preliminary data.</text>
</comment>
<dbReference type="Pfam" id="PF20009">
    <property type="entry name" value="GEVED"/>
    <property type="match status" value="2"/>
</dbReference>
<evidence type="ECO:0000256" key="1">
    <source>
        <dbReference type="SAM" id="MobiDB-lite"/>
    </source>
</evidence>
<organism evidence="4 5">
    <name type="scientific">Flavobacterium limnosediminis JC2902</name>
    <dbReference type="NCBI Taxonomy" id="1341181"/>
    <lineage>
        <taxon>Bacteria</taxon>
        <taxon>Pseudomonadati</taxon>
        <taxon>Bacteroidota</taxon>
        <taxon>Flavobacteriia</taxon>
        <taxon>Flavobacteriales</taxon>
        <taxon>Flavobacteriaceae</taxon>
        <taxon>Flavobacterium</taxon>
    </lineage>
</organism>
<dbReference type="eggNOG" id="COG1345">
    <property type="taxonomic scope" value="Bacteria"/>
</dbReference>
<keyword evidence="2" id="KW-0812">Transmembrane</keyword>
<dbReference type="CDD" id="cd00063">
    <property type="entry name" value="FN3"/>
    <property type="match status" value="1"/>
</dbReference>
<keyword evidence="2" id="KW-1133">Transmembrane helix</keyword>
<keyword evidence="2" id="KW-0472">Membrane</keyword>
<dbReference type="eggNOG" id="COG4733">
    <property type="taxonomic scope" value="Bacteria"/>
</dbReference>
<dbReference type="InterPro" id="IPR056600">
    <property type="entry name" value="GBD_T9SS_assoc"/>
</dbReference>
<dbReference type="Pfam" id="PF00041">
    <property type="entry name" value="fn3"/>
    <property type="match status" value="1"/>
</dbReference>
<dbReference type="InterPro" id="IPR045474">
    <property type="entry name" value="GEVED"/>
</dbReference>
<accession>V6SS83</accession>
<dbReference type="Pfam" id="PF21722">
    <property type="entry name" value="Gly_rich_2"/>
    <property type="match status" value="1"/>
</dbReference>
<reference evidence="4 5" key="1">
    <citation type="submission" date="2013-08" db="EMBL/GenBank/DDBJ databases">
        <title>Flavobacterium limnosediminis JC2902 genome sequencing.</title>
        <authorList>
            <person name="Lee K."/>
            <person name="Yi H."/>
            <person name="Park S."/>
            <person name="Chun J."/>
        </authorList>
    </citation>
    <scope>NUCLEOTIDE SEQUENCE [LARGE SCALE GENOMIC DNA]</scope>
    <source>
        <strain evidence="4 5">JC2902</strain>
    </source>
</reference>
<proteinExistence type="predicted"/>
<dbReference type="InterPro" id="IPR003961">
    <property type="entry name" value="FN3_dom"/>
</dbReference>
<feature type="domain" description="Fibronectin type-III" evidence="3">
    <location>
        <begin position="1103"/>
        <end position="1199"/>
    </location>
</feature>
<dbReference type="eggNOG" id="COG1404">
    <property type="taxonomic scope" value="Bacteria"/>
</dbReference>
<dbReference type="InterPro" id="IPR036116">
    <property type="entry name" value="FN3_sf"/>
</dbReference>